<dbReference type="PANTHER" id="PTHR30344:SF1">
    <property type="entry name" value="6-PHOSPHOGLUCONOLACTONASE"/>
    <property type="match status" value="1"/>
</dbReference>
<dbReference type="GO" id="GO:0017057">
    <property type="term" value="F:6-phosphogluconolactonase activity"/>
    <property type="evidence" value="ECO:0007669"/>
    <property type="project" value="TreeGrafter"/>
</dbReference>
<keyword evidence="5" id="KW-1185">Reference proteome</keyword>
<feature type="chain" id="PRO_5016893719" description="6-phosphogluconolactonase" evidence="3">
    <location>
        <begin position="21"/>
        <end position="443"/>
    </location>
</feature>
<dbReference type="SUPFAM" id="SSF75011">
    <property type="entry name" value="3-carboxy-cis,cis-mucoante lactonizing enzyme"/>
    <property type="match status" value="1"/>
</dbReference>
<dbReference type="Proteomes" id="UP000264702">
    <property type="component" value="Unassembled WGS sequence"/>
</dbReference>
<dbReference type="AlphaFoldDB" id="A0A372IPV5"/>
<dbReference type="InterPro" id="IPR015943">
    <property type="entry name" value="WD40/YVTN_repeat-like_dom_sf"/>
</dbReference>
<proteinExistence type="inferred from homology"/>
<keyword evidence="2" id="KW-0119">Carbohydrate metabolism</keyword>
<feature type="signal peptide" evidence="3">
    <location>
        <begin position="1"/>
        <end position="20"/>
    </location>
</feature>
<keyword evidence="2" id="KW-0313">Glucose metabolism</keyword>
<dbReference type="Gene3D" id="2.130.10.10">
    <property type="entry name" value="YVTN repeat-like/Quinoprotein amine dehydrogenase"/>
    <property type="match status" value="2"/>
</dbReference>
<evidence type="ECO:0000313" key="5">
    <source>
        <dbReference type="Proteomes" id="UP000264702"/>
    </source>
</evidence>
<evidence type="ECO:0000256" key="3">
    <source>
        <dbReference type="SAM" id="SignalP"/>
    </source>
</evidence>
<evidence type="ECO:0000256" key="2">
    <source>
        <dbReference type="ARBA" id="ARBA00022526"/>
    </source>
</evidence>
<protein>
    <recommendedName>
        <fullName evidence="6">6-phosphogluconolactonase</fullName>
    </recommendedName>
</protein>
<evidence type="ECO:0000256" key="1">
    <source>
        <dbReference type="ARBA" id="ARBA00005564"/>
    </source>
</evidence>
<dbReference type="EMBL" id="QVQT01000003">
    <property type="protein sequence ID" value="RFU17000.1"/>
    <property type="molecule type" value="Genomic_DNA"/>
</dbReference>
<evidence type="ECO:0008006" key="6">
    <source>
        <dbReference type="Google" id="ProtNLM"/>
    </source>
</evidence>
<accession>A0A372IPV5</accession>
<organism evidence="4 5">
    <name type="scientific">Paracidobacterium acidisoli</name>
    <dbReference type="NCBI Taxonomy" id="2303751"/>
    <lineage>
        <taxon>Bacteria</taxon>
        <taxon>Pseudomonadati</taxon>
        <taxon>Acidobacteriota</taxon>
        <taxon>Terriglobia</taxon>
        <taxon>Terriglobales</taxon>
        <taxon>Acidobacteriaceae</taxon>
        <taxon>Paracidobacterium</taxon>
    </lineage>
</organism>
<dbReference type="InterPro" id="IPR019405">
    <property type="entry name" value="Lactonase_7-beta_prop"/>
</dbReference>
<evidence type="ECO:0000313" key="4">
    <source>
        <dbReference type="EMBL" id="RFU17000.1"/>
    </source>
</evidence>
<reference evidence="4 5" key="1">
    <citation type="submission" date="2018-08" db="EMBL/GenBank/DDBJ databases">
        <title>Acidipila sp. 4G-K13, an acidobacterium isolated from forest soil.</title>
        <authorList>
            <person name="Gao Z.-H."/>
            <person name="Qiu L.-H."/>
        </authorList>
    </citation>
    <scope>NUCLEOTIDE SEQUENCE [LARGE SCALE GENOMIC DNA]</scope>
    <source>
        <strain evidence="4 5">4G-K13</strain>
    </source>
</reference>
<dbReference type="PROSITE" id="PS51257">
    <property type="entry name" value="PROKAR_LIPOPROTEIN"/>
    <property type="match status" value="1"/>
</dbReference>
<dbReference type="PANTHER" id="PTHR30344">
    <property type="entry name" value="6-PHOSPHOGLUCONOLACTONASE-RELATED"/>
    <property type="match status" value="1"/>
</dbReference>
<comment type="caution">
    <text evidence="4">The sequence shown here is derived from an EMBL/GenBank/DDBJ whole genome shotgun (WGS) entry which is preliminary data.</text>
</comment>
<comment type="similarity">
    <text evidence="1">Belongs to the cycloisomerase 2 family.</text>
</comment>
<dbReference type="RefSeq" id="WP_117299180.1">
    <property type="nucleotide sequence ID" value="NZ_QVQT02000003.1"/>
</dbReference>
<name>A0A372IPV5_9BACT</name>
<dbReference type="Pfam" id="PF10282">
    <property type="entry name" value="Lactonase"/>
    <property type="match status" value="1"/>
</dbReference>
<dbReference type="OrthoDB" id="107999at2"/>
<dbReference type="GO" id="GO:0006006">
    <property type="term" value="P:glucose metabolic process"/>
    <property type="evidence" value="ECO:0007669"/>
    <property type="project" value="UniProtKB-KW"/>
</dbReference>
<keyword evidence="3" id="KW-0732">Signal</keyword>
<sequence>MKLSKFGRIAVALSASFVLALGVTSCSYNFTAAYVYVTGSYYNQIGAYKEDNNTGRLRPVPGSPISSGGSNPIRSLVTSNGRFLYVLNEGTPTTDSNGNISWTGANISLFSIGGNGTLAFQQSYNSAGNGSIRIAFDGTGSHLFVLDSYEPFTSNGSTAPTATLPCLGSDGFYHPYGDISVFNVDSTTGRLSIVTNLQQNSSNNTPLTYFPVGCSPIDFHATGGNVYTAEVSDPSLPAGSAENNQVILPYAYTASTGQLTTVPGGAEATGAVAISVIGATSSNNYIYVVDAGANNGSGQIIAYSQGSNGFLQTITGGVTANDGTAAGPVALTADSKSKFLYIANTKATSSISSSNSEITGFTINPASGVLTLLSDEPYGTGSGPVCIFQDPTHQYVYTADSDANTVTGHLINPDTGTLTDLRSGSTFATVQTPTWCVATGVTD</sequence>
<gene>
    <name evidence="4" type="ORF">D0Y96_09810</name>
</gene>
<dbReference type="InterPro" id="IPR050282">
    <property type="entry name" value="Cycloisomerase_2"/>
</dbReference>